<evidence type="ECO:0000256" key="1">
    <source>
        <dbReference type="SAM" id="MobiDB-lite"/>
    </source>
</evidence>
<reference evidence="2" key="1">
    <citation type="submission" date="2020-08" db="EMBL/GenBank/DDBJ databases">
        <title>Multicomponent nature underlies the extraordinary mechanical properties of spider dragline silk.</title>
        <authorList>
            <person name="Kono N."/>
            <person name="Nakamura H."/>
            <person name="Mori M."/>
            <person name="Yoshida Y."/>
            <person name="Ohtoshi R."/>
            <person name="Malay A.D."/>
            <person name="Moran D.A.P."/>
            <person name="Tomita M."/>
            <person name="Numata K."/>
            <person name="Arakawa K."/>
        </authorList>
    </citation>
    <scope>NUCLEOTIDE SEQUENCE</scope>
</reference>
<comment type="caution">
    <text evidence="2">The sequence shown here is derived from an EMBL/GenBank/DDBJ whole genome shotgun (WGS) entry which is preliminary data.</text>
</comment>
<feature type="compositionally biased region" description="Low complexity" evidence="1">
    <location>
        <begin position="66"/>
        <end position="75"/>
    </location>
</feature>
<dbReference type="AlphaFoldDB" id="A0A8X6PPC6"/>
<gene>
    <name evidence="2" type="ORF">NPIL_563991</name>
</gene>
<dbReference type="Proteomes" id="UP000887013">
    <property type="component" value="Unassembled WGS sequence"/>
</dbReference>
<feature type="region of interest" description="Disordered" evidence="1">
    <location>
        <begin position="60"/>
        <end position="79"/>
    </location>
</feature>
<proteinExistence type="predicted"/>
<name>A0A8X6PPC6_NEPPI</name>
<evidence type="ECO:0000313" key="2">
    <source>
        <dbReference type="EMBL" id="GFT78782.1"/>
    </source>
</evidence>
<organism evidence="2 3">
    <name type="scientific">Nephila pilipes</name>
    <name type="common">Giant wood spider</name>
    <name type="synonym">Nephila maculata</name>
    <dbReference type="NCBI Taxonomy" id="299642"/>
    <lineage>
        <taxon>Eukaryota</taxon>
        <taxon>Metazoa</taxon>
        <taxon>Ecdysozoa</taxon>
        <taxon>Arthropoda</taxon>
        <taxon>Chelicerata</taxon>
        <taxon>Arachnida</taxon>
        <taxon>Araneae</taxon>
        <taxon>Araneomorphae</taxon>
        <taxon>Entelegynae</taxon>
        <taxon>Araneoidea</taxon>
        <taxon>Nephilidae</taxon>
        <taxon>Nephila</taxon>
    </lineage>
</organism>
<evidence type="ECO:0000313" key="3">
    <source>
        <dbReference type="Proteomes" id="UP000887013"/>
    </source>
</evidence>
<accession>A0A8X6PPC6</accession>
<sequence length="98" mass="10912">MGGGGFKSAKFDFRTHFERSIALFQGWGYTLVTPWETNINLTPTDRFVCREVRVGATSREVSAHTRVGGRSRGSSPSTNRVVVLTRLRKKLNSPADKV</sequence>
<keyword evidence="3" id="KW-1185">Reference proteome</keyword>
<dbReference type="EMBL" id="BMAW01022663">
    <property type="protein sequence ID" value="GFT78782.1"/>
    <property type="molecule type" value="Genomic_DNA"/>
</dbReference>
<protein>
    <submittedName>
        <fullName evidence="2">Uncharacterized protein</fullName>
    </submittedName>
</protein>